<proteinExistence type="predicted"/>
<reference evidence="1" key="1">
    <citation type="journal article" date="2021" name="Proc. Natl. Acad. Sci. U.S.A.">
        <title>A Catalog of Tens of Thousands of Viruses from Human Metagenomes Reveals Hidden Associations with Chronic Diseases.</title>
        <authorList>
            <person name="Tisza M.J."/>
            <person name="Buck C.B."/>
        </authorList>
    </citation>
    <scope>NUCLEOTIDE SEQUENCE</scope>
    <source>
        <strain evidence="1">CtXdu7</strain>
    </source>
</reference>
<protein>
    <submittedName>
        <fullName evidence="1">Uncharacterized protein</fullName>
    </submittedName>
</protein>
<organism evidence="1">
    <name type="scientific">Podoviridae sp. ctXdu7</name>
    <dbReference type="NCBI Taxonomy" id="2827618"/>
    <lineage>
        <taxon>Viruses</taxon>
        <taxon>Duplodnaviria</taxon>
        <taxon>Heunggongvirae</taxon>
        <taxon>Uroviricota</taxon>
        <taxon>Caudoviricetes</taxon>
    </lineage>
</organism>
<accession>A0A8S5RS71</accession>
<name>A0A8S5RS71_9CAUD</name>
<evidence type="ECO:0000313" key="1">
    <source>
        <dbReference type="EMBL" id="DAE92004.1"/>
    </source>
</evidence>
<dbReference type="EMBL" id="BK057792">
    <property type="protein sequence ID" value="DAE92004.1"/>
    <property type="molecule type" value="Genomic_DNA"/>
</dbReference>
<sequence>MANTFKSDDTALDLLQSITGKLDFTVPNVDFDDPYFALTPDLLKLLHDPVDKLTVDTITVRQIDGSGIFDGFMKTFSVHLIDEYKNKRLTGAEYAKAYTALAGLAMQCAVQFALGKDKAFWDAINSQIGAINANVNNAMAKVQLAIAQAQAHQNRANYALTVEKLATEDAQYALVKENYEATRAQTLDHRSDNQKVVGSIGKQKDLYTKQIWAYERDAECKVAQIFSNAWITQKGIDEGLLAPANLQNAAVNDVLSVMRRNVGLQ</sequence>